<dbReference type="GO" id="GO:0005737">
    <property type="term" value="C:cytoplasm"/>
    <property type="evidence" value="ECO:0007669"/>
    <property type="project" value="TreeGrafter"/>
</dbReference>
<dbReference type="Gene3D" id="3.60.10.10">
    <property type="entry name" value="Endonuclease/exonuclease/phosphatase"/>
    <property type="match status" value="1"/>
</dbReference>
<dbReference type="GO" id="GO:0004439">
    <property type="term" value="F:phosphatidylinositol-4,5-bisphosphate 5-phosphatase activity"/>
    <property type="evidence" value="ECO:0007669"/>
    <property type="project" value="TreeGrafter"/>
</dbReference>
<dbReference type="InterPro" id="IPR000300">
    <property type="entry name" value="IPPc"/>
</dbReference>
<dbReference type="EMBL" id="GACK01007901">
    <property type="protein sequence ID" value="JAA57133.1"/>
    <property type="molecule type" value="mRNA"/>
</dbReference>
<feature type="compositionally biased region" description="Polar residues" evidence="2">
    <location>
        <begin position="451"/>
        <end position="479"/>
    </location>
</feature>
<feature type="compositionally biased region" description="Polar residues" evidence="2">
    <location>
        <begin position="510"/>
        <end position="523"/>
    </location>
</feature>
<feature type="domain" description="Inositol polyphosphate-related phosphatase" evidence="3">
    <location>
        <begin position="13"/>
        <end position="320"/>
    </location>
</feature>
<accession>L7M1Y5</accession>
<dbReference type="PANTHER" id="PTHR11200:SF275">
    <property type="entry name" value="LD06095P"/>
    <property type="match status" value="1"/>
</dbReference>
<dbReference type="Pfam" id="PF22669">
    <property type="entry name" value="Exo_endo_phos2"/>
    <property type="match status" value="1"/>
</dbReference>
<comment type="similarity">
    <text evidence="1">Belongs to the inositol 1,4,5-trisphosphate 5-phosphatase type II family.</text>
</comment>
<feature type="region of interest" description="Disordered" evidence="2">
    <location>
        <begin position="385"/>
        <end position="624"/>
    </location>
</feature>
<dbReference type="SMART" id="SM00128">
    <property type="entry name" value="IPPc"/>
    <property type="match status" value="1"/>
</dbReference>
<dbReference type="SUPFAM" id="SSF56219">
    <property type="entry name" value="DNase I-like"/>
    <property type="match status" value="1"/>
</dbReference>
<feature type="compositionally biased region" description="Low complexity" evidence="2">
    <location>
        <begin position="398"/>
        <end position="450"/>
    </location>
</feature>
<evidence type="ECO:0000256" key="1">
    <source>
        <dbReference type="ARBA" id="ARBA00005910"/>
    </source>
</evidence>
<dbReference type="AlphaFoldDB" id="L7M1Y5"/>
<dbReference type="Pfam" id="PF17751">
    <property type="entry name" value="SKICH"/>
    <property type="match status" value="1"/>
</dbReference>
<dbReference type="InterPro" id="IPR041611">
    <property type="entry name" value="SKICH"/>
</dbReference>
<dbReference type="GO" id="GO:0005886">
    <property type="term" value="C:plasma membrane"/>
    <property type="evidence" value="ECO:0007669"/>
    <property type="project" value="TreeGrafter"/>
</dbReference>
<dbReference type="GO" id="GO:0001726">
    <property type="term" value="C:ruffle"/>
    <property type="evidence" value="ECO:0007669"/>
    <property type="project" value="TreeGrafter"/>
</dbReference>
<proteinExistence type="evidence at transcript level"/>
<name>L7M1Y5_RHIPC</name>
<feature type="compositionally biased region" description="Basic residues" evidence="2">
    <location>
        <begin position="388"/>
        <end position="397"/>
    </location>
</feature>
<reference evidence="4" key="1">
    <citation type="submission" date="2012-11" db="EMBL/GenBank/DDBJ databases">
        <authorList>
            <person name="Lucero-Rivera Y.E."/>
            <person name="Tovar-Ramirez D."/>
        </authorList>
    </citation>
    <scope>NUCLEOTIDE SEQUENCE</scope>
    <source>
        <tissue evidence="4">Salivary gland</tissue>
    </source>
</reference>
<evidence type="ECO:0000313" key="4">
    <source>
        <dbReference type="EMBL" id="JAA57133.1"/>
    </source>
</evidence>
<dbReference type="Gene3D" id="2.60.40.2840">
    <property type="match status" value="1"/>
</dbReference>
<organism evidence="4">
    <name type="scientific">Rhipicephalus pulchellus</name>
    <name type="common">Yellow backed tick</name>
    <name type="synonym">Dermacentor pulchellus</name>
    <dbReference type="NCBI Taxonomy" id="72859"/>
    <lineage>
        <taxon>Eukaryota</taxon>
        <taxon>Metazoa</taxon>
        <taxon>Ecdysozoa</taxon>
        <taxon>Arthropoda</taxon>
        <taxon>Chelicerata</taxon>
        <taxon>Arachnida</taxon>
        <taxon>Acari</taxon>
        <taxon>Parasitiformes</taxon>
        <taxon>Ixodida</taxon>
        <taxon>Ixodoidea</taxon>
        <taxon>Ixodidae</taxon>
        <taxon>Rhipicephalinae</taxon>
        <taxon>Rhipicephalus</taxon>
        <taxon>Rhipicephalus</taxon>
    </lineage>
</organism>
<dbReference type="FunFam" id="3.60.10.10:FF:000060">
    <property type="entry name" value="Uncharacterized protein, isoform C"/>
    <property type="match status" value="1"/>
</dbReference>
<dbReference type="InterPro" id="IPR046985">
    <property type="entry name" value="IP5"/>
</dbReference>
<sequence>MPPESAPANKMLRDFQVYILTWNVVCRAPIADLRSALGLEPPIIPEALPDMYAIGFQEVSARPQHLLSQAFFEEPWIQAIRNALHKYSYVKVKHVRLQGLILTIFTKREHLIQLRGIQSTYTRTGLGGVWGNKGGVTIRLCVYGCSICFVNSHLAAHESETFQRINEYNTIIEKQRFFDTQATNILTHDYTFWFGDLNFRVDDCTIEEMKAAIENNTYCQMLSKDQLNRVRSKGEAFHEFCENDITFAPTYKFQIDRMGYNFSQRKPAWTDRILYRFTKNAYENVTLDLKQHQYVSHDLYIQSDHKPVSAFFTLKVFAKPEQPVIYFLPVGTWIINQDSFAWYYTSADTELKSWDWIGLYRENFSSLEDHLGYVWASTRPTDVYPTHLRTRRSRSRSSRGSQSRPGSAASGAATSAATVAAPGAASSGAPGTAASAGASGVASGTATNSAVGTPSVASRRTNRSPAETENAARSLSWPRNTADGPGDLEPNLEGQRPSRSASAVPATTPPGDSTAEQSRQGSSAAKKRGEATVSWRPPSSRQPSPPRASPSDSVVEGASVHADTPPDTGNETPAEGKSCSDQGDDATDDPGRRPSMVEAAAQAGRTDSITGQDGQRQKPPSSSSERVFYRVLFGDQTLLVSGRYRLVYLRGQSDVLGMSEPFKIKAAVS</sequence>
<dbReference type="GO" id="GO:0046856">
    <property type="term" value="P:phosphatidylinositol dephosphorylation"/>
    <property type="evidence" value="ECO:0007669"/>
    <property type="project" value="InterPro"/>
</dbReference>
<feature type="compositionally biased region" description="Polar residues" evidence="2">
    <location>
        <begin position="605"/>
        <end position="624"/>
    </location>
</feature>
<dbReference type="PANTHER" id="PTHR11200">
    <property type="entry name" value="INOSITOL 5-PHOSPHATASE"/>
    <property type="match status" value="1"/>
</dbReference>
<reference evidence="4" key="2">
    <citation type="journal article" date="2015" name="J. Proteomics">
        <title>Sexual differences in the sialomes of the zebra tick, Rhipicephalus pulchellus.</title>
        <authorList>
            <person name="Tan A.W."/>
            <person name="Francischetti I.M."/>
            <person name="Slovak M."/>
            <person name="Kini R.M."/>
            <person name="Ribeiro J.M."/>
        </authorList>
    </citation>
    <scope>NUCLEOTIDE SEQUENCE</scope>
    <source>
        <tissue evidence="4">Salivary gland</tissue>
    </source>
</reference>
<protein>
    <submittedName>
        <fullName evidence="4">Putative inositol-145-triphosphate 5-phosphatase synaptojanin inp51/inp52/inp53 family</fullName>
    </submittedName>
</protein>
<evidence type="ECO:0000259" key="3">
    <source>
        <dbReference type="SMART" id="SM00128"/>
    </source>
</evidence>
<dbReference type="InterPro" id="IPR036691">
    <property type="entry name" value="Endo/exonu/phosph_ase_sf"/>
</dbReference>
<evidence type="ECO:0000256" key="2">
    <source>
        <dbReference type="SAM" id="MobiDB-lite"/>
    </source>
</evidence>